<gene>
    <name evidence="2" type="ORF">PPRIM_AZ9-3.1.T0330270</name>
</gene>
<dbReference type="AlphaFoldDB" id="A0A8S1LD72"/>
<feature type="domain" description="FHA" evidence="1">
    <location>
        <begin position="343"/>
        <end position="396"/>
    </location>
</feature>
<sequence length="455" mass="53225">MSSTLNFSQILNNHLNNIMNPQSFIQPFNLQQLQRNAIATNGNENEMNIENFIPNNISSQIGNDQNIVALQTIKSEYNRDSPHLKINVYKQHQQTNQKTYILQDDKIIGGNQIHKNEIQIIRRKKTSRSSENNLDIGLTPIESNIDQVPCKISTEFGFKYSSRITPQILLFLSLKQFNSSFAALPSNVFRLIHQFIKEQPKFYIQDCGTSLQTLVRIQKDNPRIINENNKYLIGADFYFHVVQLSTYNLKFEDKRQQETDTDYFYQTLVREHIRDRARIHGLSKEEQDIFQKYLQNYTQMKKKGKKQYSLENCNRPFLKIQFDTPIVKQMAIFIGRPGGSNIFKIGRSQDCDIIVNMNTVSRKQTQIKFNVNQWEISDGEGIKQSANGTWQSLQQYENPLNPTQQKISQPLRIEDKMEIKISENIFRFDMVGFGIQKRIKLNNQLYKDLTNIDLF</sequence>
<comment type="caution">
    <text evidence="2">The sequence shown here is derived from an EMBL/GenBank/DDBJ whole genome shotgun (WGS) entry which is preliminary data.</text>
</comment>
<dbReference type="CDD" id="cd00060">
    <property type="entry name" value="FHA"/>
    <property type="match status" value="1"/>
</dbReference>
<organism evidence="2 3">
    <name type="scientific">Paramecium primaurelia</name>
    <dbReference type="NCBI Taxonomy" id="5886"/>
    <lineage>
        <taxon>Eukaryota</taxon>
        <taxon>Sar</taxon>
        <taxon>Alveolata</taxon>
        <taxon>Ciliophora</taxon>
        <taxon>Intramacronucleata</taxon>
        <taxon>Oligohymenophorea</taxon>
        <taxon>Peniculida</taxon>
        <taxon>Parameciidae</taxon>
        <taxon>Paramecium</taxon>
    </lineage>
</organism>
<proteinExistence type="predicted"/>
<dbReference type="OMA" id="NMNTISR"/>
<evidence type="ECO:0000313" key="3">
    <source>
        <dbReference type="Proteomes" id="UP000688137"/>
    </source>
</evidence>
<dbReference type="InterPro" id="IPR000253">
    <property type="entry name" value="FHA_dom"/>
</dbReference>
<dbReference type="EMBL" id="CAJJDM010000032">
    <property type="protein sequence ID" value="CAD8062666.1"/>
    <property type="molecule type" value="Genomic_DNA"/>
</dbReference>
<evidence type="ECO:0000259" key="1">
    <source>
        <dbReference type="PROSITE" id="PS50006"/>
    </source>
</evidence>
<name>A0A8S1LD72_PARPR</name>
<dbReference type="PANTHER" id="PTHR46210">
    <property type="entry name" value="FHA DOMAIN-CONTAINING PROTEIN"/>
    <property type="match status" value="1"/>
</dbReference>
<dbReference type="PANTHER" id="PTHR46210:SF1">
    <property type="entry name" value="FHA DOMAIN-CONTAINING PROTEIN"/>
    <property type="match status" value="1"/>
</dbReference>
<dbReference type="Pfam" id="PF00498">
    <property type="entry name" value="FHA"/>
    <property type="match status" value="1"/>
</dbReference>
<dbReference type="Proteomes" id="UP000688137">
    <property type="component" value="Unassembled WGS sequence"/>
</dbReference>
<reference evidence="2" key="1">
    <citation type="submission" date="2021-01" db="EMBL/GenBank/DDBJ databases">
        <authorList>
            <consortium name="Genoscope - CEA"/>
            <person name="William W."/>
        </authorList>
    </citation>
    <scope>NUCLEOTIDE SEQUENCE</scope>
</reference>
<dbReference type="PROSITE" id="PS50006">
    <property type="entry name" value="FHA_DOMAIN"/>
    <property type="match status" value="1"/>
</dbReference>
<evidence type="ECO:0000313" key="2">
    <source>
        <dbReference type="EMBL" id="CAD8062666.1"/>
    </source>
</evidence>
<accession>A0A8S1LD72</accession>
<keyword evidence="3" id="KW-1185">Reference proteome</keyword>
<protein>
    <recommendedName>
        <fullName evidence="1">FHA domain-containing protein</fullName>
    </recommendedName>
</protein>